<organism evidence="5 6">
    <name type="scientific">Candidatus Nitrosopumilus sediminis</name>
    <dbReference type="NCBI Taxonomy" id="1229909"/>
    <lineage>
        <taxon>Archaea</taxon>
        <taxon>Nitrososphaerota</taxon>
        <taxon>Nitrososphaeria</taxon>
        <taxon>Nitrosopumilales</taxon>
        <taxon>Nitrosopumilaceae</taxon>
        <taxon>Nitrosopumilus</taxon>
    </lineage>
</organism>
<protein>
    <submittedName>
        <fullName evidence="5">Uncharacterized protein</fullName>
    </submittedName>
</protein>
<dbReference type="Proteomes" id="UP000006100">
    <property type="component" value="Chromosome"/>
</dbReference>
<dbReference type="AlphaFoldDB" id="K0BE78"/>
<dbReference type="GeneID" id="13698299"/>
<comment type="subcellular location">
    <subcellularLocation>
        <location evidence="1">Membrane</location>
        <topology evidence="1">Multi-pass membrane protein</topology>
    </subcellularLocation>
</comment>
<evidence type="ECO:0000256" key="2">
    <source>
        <dbReference type="ARBA" id="ARBA00022692"/>
    </source>
</evidence>
<keyword evidence="3" id="KW-1133">Transmembrane helix</keyword>
<dbReference type="KEGG" id="nir:NSED_07715"/>
<evidence type="ECO:0000313" key="5">
    <source>
        <dbReference type="EMBL" id="AFS83335.1"/>
    </source>
</evidence>
<evidence type="ECO:0000256" key="4">
    <source>
        <dbReference type="ARBA" id="ARBA00023136"/>
    </source>
</evidence>
<keyword evidence="2" id="KW-0812">Transmembrane</keyword>
<evidence type="ECO:0000313" key="6">
    <source>
        <dbReference type="Proteomes" id="UP000006100"/>
    </source>
</evidence>
<dbReference type="PATRIC" id="fig|1229909.8.peg.1692"/>
<dbReference type="InterPro" id="IPR027359">
    <property type="entry name" value="Volt_channel_dom_sf"/>
</dbReference>
<proteinExistence type="predicted"/>
<dbReference type="eggNOG" id="arCOG10581">
    <property type="taxonomic scope" value="Archaea"/>
</dbReference>
<dbReference type="RefSeq" id="WP_014965705.1">
    <property type="nucleotide sequence ID" value="NC_018656.1"/>
</dbReference>
<name>K0BE78_9ARCH</name>
<dbReference type="OrthoDB" id="9797at2157"/>
<sequence length="127" mass="14741">MNVLKILDIATMIVVLLFFIGIISFEYKVISLVEPLIDLPKEWKPFFDILIWPLIVLLVSDLVIKYRKVNDPKKFVKKYWIDIIMLVLIPIFSTFKVLKVGVSLVKKLKVLKMGTKAAHKTKKSLKK</sequence>
<keyword evidence="6" id="KW-1185">Reference proteome</keyword>
<dbReference type="HOGENOM" id="CLU_1880970_0_0_2"/>
<dbReference type="EMBL" id="CP003843">
    <property type="protein sequence ID" value="AFS83335.1"/>
    <property type="molecule type" value="Genomic_DNA"/>
</dbReference>
<dbReference type="GO" id="GO:0016020">
    <property type="term" value="C:membrane"/>
    <property type="evidence" value="ECO:0007669"/>
    <property type="project" value="UniProtKB-SubCell"/>
</dbReference>
<reference evidence="5 6" key="1">
    <citation type="journal article" date="2012" name="J. Bacteriol.">
        <title>Draft Genome Sequence of an Ammonia-Oxidizing Archaeon, "Candidatus Nitrosopumilus sediminis" AR2, from Svalbard in the Arctic Circle.</title>
        <authorList>
            <person name="Park S.J."/>
            <person name="Kim J.G."/>
            <person name="Jung M.Y."/>
            <person name="Kim S.J."/>
            <person name="Cha I.T."/>
            <person name="Ghai R."/>
            <person name="Martin-Cuadrado A.B."/>
            <person name="Rodriguez-Valera F."/>
            <person name="Rhee S.K."/>
        </authorList>
    </citation>
    <scope>NUCLEOTIDE SEQUENCE [LARGE SCALE GENOMIC DNA]</scope>
    <source>
        <strain evidence="5 6">AR2</strain>
    </source>
</reference>
<gene>
    <name evidence="5" type="ORF">NSED_07715</name>
</gene>
<evidence type="ECO:0000256" key="3">
    <source>
        <dbReference type="ARBA" id="ARBA00022989"/>
    </source>
</evidence>
<accession>K0BE78</accession>
<keyword evidence="4" id="KW-0472">Membrane</keyword>
<evidence type="ECO:0000256" key="1">
    <source>
        <dbReference type="ARBA" id="ARBA00004141"/>
    </source>
</evidence>
<dbReference type="Gene3D" id="1.20.120.350">
    <property type="entry name" value="Voltage-gated potassium channels. Chain C"/>
    <property type="match status" value="1"/>
</dbReference>